<dbReference type="GO" id="GO:0009307">
    <property type="term" value="P:DNA restriction-modification system"/>
    <property type="evidence" value="ECO:0007669"/>
    <property type="project" value="UniProtKB-KW"/>
</dbReference>
<keyword evidence="3" id="KW-0238">DNA-binding</keyword>
<dbReference type="Gene3D" id="3.90.220.20">
    <property type="entry name" value="DNA methylase specificity domains"/>
    <property type="match status" value="2"/>
</dbReference>
<protein>
    <recommendedName>
        <fullName evidence="4">Type I restriction modification DNA specificity domain-containing protein</fullName>
    </recommendedName>
</protein>
<evidence type="ECO:0000313" key="5">
    <source>
        <dbReference type="EMBL" id="MSU09830.1"/>
    </source>
</evidence>
<name>A0A6I2UJS6_9FIRM</name>
<evidence type="ECO:0000256" key="3">
    <source>
        <dbReference type="ARBA" id="ARBA00023125"/>
    </source>
</evidence>
<keyword evidence="6" id="KW-1185">Reference proteome</keyword>
<comment type="similarity">
    <text evidence="1">Belongs to the type-I restriction system S methylase family.</text>
</comment>
<reference evidence="5 6" key="1">
    <citation type="submission" date="2019-08" db="EMBL/GenBank/DDBJ databases">
        <title>In-depth cultivation of the pig gut microbiome towards novel bacterial diversity and tailored functional studies.</title>
        <authorList>
            <person name="Wylensek D."/>
            <person name="Hitch T.C.A."/>
            <person name="Clavel T."/>
        </authorList>
    </citation>
    <scope>NUCLEOTIDE SEQUENCE [LARGE SCALE GENOMIC DNA]</scope>
    <source>
        <strain evidence="5 6">WCA-693-APC-5D-A</strain>
    </source>
</reference>
<dbReference type="InterPro" id="IPR000055">
    <property type="entry name" value="Restrct_endonuc_typeI_TRD"/>
</dbReference>
<sequence>MVVPKLRFKGFTGEWDKIKLSQIADIIKDKNDGAEHPVMMLSAVKGFINQQEKYSKDNAGSSLKKYTLLRRGDLAYNRGNSKLKKYGCIFELENSSALVPYVYHCFRMKNGNSTFYGNYLNSGKIDKELRGIISSSARMDGLLNVSEKDFVNILVSKPILSEQQKIADFLTTFDKRITAQQNIVTDLEETKKGLLQKIFSQEIRFKDDNGQDYPKWEKNLLADIIVCFSGGTPKSD</sequence>
<dbReference type="GeneID" id="96779782"/>
<dbReference type="SUPFAM" id="SSF116734">
    <property type="entry name" value="DNA methylase specificity domain"/>
    <property type="match status" value="1"/>
</dbReference>
<dbReference type="Gene3D" id="1.10.287.1120">
    <property type="entry name" value="Bipartite methylase S protein"/>
    <property type="match status" value="1"/>
</dbReference>
<dbReference type="GO" id="GO:0003677">
    <property type="term" value="F:DNA binding"/>
    <property type="evidence" value="ECO:0007669"/>
    <property type="project" value="UniProtKB-KW"/>
</dbReference>
<feature type="domain" description="Type I restriction modification DNA specificity" evidence="4">
    <location>
        <begin position="102"/>
        <end position="182"/>
    </location>
</feature>
<keyword evidence="2" id="KW-0680">Restriction system</keyword>
<dbReference type="RefSeq" id="WP_154407992.1">
    <property type="nucleotide sequence ID" value="NZ_VUNR01000036.1"/>
</dbReference>
<dbReference type="InterPro" id="IPR052021">
    <property type="entry name" value="Type-I_RS_S_subunit"/>
</dbReference>
<evidence type="ECO:0000256" key="2">
    <source>
        <dbReference type="ARBA" id="ARBA00022747"/>
    </source>
</evidence>
<dbReference type="PANTHER" id="PTHR30408:SF12">
    <property type="entry name" value="TYPE I RESTRICTION ENZYME MJAVIII SPECIFICITY SUBUNIT"/>
    <property type="match status" value="1"/>
</dbReference>
<dbReference type="Pfam" id="PF01420">
    <property type="entry name" value="Methylase_S"/>
    <property type="match status" value="1"/>
</dbReference>
<evidence type="ECO:0000313" key="6">
    <source>
        <dbReference type="Proteomes" id="UP000433181"/>
    </source>
</evidence>
<dbReference type="AlphaFoldDB" id="A0A6I2UJS6"/>
<comment type="caution">
    <text evidence="5">The sequence shown here is derived from an EMBL/GenBank/DDBJ whole genome shotgun (WGS) entry which is preliminary data.</text>
</comment>
<organism evidence="5 6">
    <name type="scientific">Anaerovibrio slackiae</name>
    <dbReference type="NCBI Taxonomy" id="2652309"/>
    <lineage>
        <taxon>Bacteria</taxon>
        <taxon>Bacillati</taxon>
        <taxon>Bacillota</taxon>
        <taxon>Negativicutes</taxon>
        <taxon>Selenomonadales</taxon>
        <taxon>Selenomonadaceae</taxon>
        <taxon>Anaerovibrio</taxon>
    </lineage>
</organism>
<dbReference type="Proteomes" id="UP000433181">
    <property type="component" value="Unassembled WGS sequence"/>
</dbReference>
<gene>
    <name evidence="5" type="ORF">FYJ84_12695</name>
</gene>
<evidence type="ECO:0000259" key="4">
    <source>
        <dbReference type="Pfam" id="PF01420"/>
    </source>
</evidence>
<evidence type="ECO:0000256" key="1">
    <source>
        <dbReference type="ARBA" id="ARBA00010923"/>
    </source>
</evidence>
<proteinExistence type="inferred from homology"/>
<dbReference type="EMBL" id="VUNR01000036">
    <property type="protein sequence ID" value="MSU09830.1"/>
    <property type="molecule type" value="Genomic_DNA"/>
</dbReference>
<dbReference type="InterPro" id="IPR044946">
    <property type="entry name" value="Restrct_endonuc_typeI_TRD_sf"/>
</dbReference>
<accession>A0A6I2UJS6</accession>
<dbReference type="PANTHER" id="PTHR30408">
    <property type="entry name" value="TYPE-1 RESTRICTION ENZYME ECOKI SPECIFICITY PROTEIN"/>
    <property type="match status" value="1"/>
</dbReference>